<evidence type="ECO:0000313" key="2">
    <source>
        <dbReference type="Proteomes" id="UP001497623"/>
    </source>
</evidence>
<dbReference type="EMBL" id="CAXKWB010005761">
    <property type="protein sequence ID" value="CAL4079720.1"/>
    <property type="molecule type" value="Genomic_DNA"/>
</dbReference>
<dbReference type="Proteomes" id="UP001497623">
    <property type="component" value="Unassembled WGS sequence"/>
</dbReference>
<dbReference type="AlphaFoldDB" id="A0AAV2QEX2"/>
<evidence type="ECO:0000313" key="1">
    <source>
        <dbReference type="EMBL" id="CAL4079720.1"/>
    </source>
</evidence>
<reference evidence="1 2" key="1">
    <citation type="submission" date="2024-05" db="EMBL/GenBank/DDBJ databases">
        <authorList>
            <person name="Wallberg A."/>
        </authorList>
    </citation>
    <scope>NUCLEOTIDE SEQUENCE [LARGE SCALE GENOMIC DNA]</scope>
</reference>
<keyword evidence="2" id="KW-1185">Reference proteome</keyword>
<gene>
    <name evidence="1" type="ORF">MNOR_LOCUS11099</name>
</gene>
<proteinExistence type="predicted"/>
<organism evidence="1 2">
    <name type="scientific">Meganyctiphanes norvegica</name>
    <name type="common">Northern krill</name>
    <name type="synonym">Thysanopoda norvegica</name>
    <dbReference type="NCBI Taxonomy" id="48144"/>
    <lineage>
        <taxon>Eukaryota</taxon>
        <taxon>Metazoa</taxon>
        <taxon>Ecdysozoa</taxon>
        <taxon>Arthropoda</taxon>
        <taxon>Crustacea</taxon>
        <taxon>Multicrustacea</taxon>
        <taxon>Malacostraca</taxon>
        <taxon>Eumalacostraca</taxon>
        <taxon>Eucarida</taxon>
        <taxon>Euphausiacea</taxon>
        <taxon>Euphausiidae</taxon>
        <taxon>Meganyctiphanes</taxon>
    </lineage>
</organism>
<name>A0AAV2QEX2_MEGNR</name>
<sequence length="119" mass="13330">MNQVGIFFRHAVYDGVYSLTSERVAGGGSLNLTDSFTEWCCQESGDITGHWDTGHKLQLDFSDAMKGHKPLLSFNSQMYDLMSTYNSGKDGAIFREKDDEIKHGTLTNKNKQEKKVGES</sequence>
<comment type="caution">
    <text evidence="1">The sequence shown here is derived from an EMBL/GenBank/DDBJ whole genome shotgun (WGS) entry which is preliminary data.</text>
</comment>
<accession>A0AAV2QEX2</accession>
<protein>
    <submittedName>
        <fullName evidence="1">Uncharacterized protein</fullName>
    </submittedName>
</protein>